<dbReference type="AlphaFoldDB" id="W2W6H1"/>
<dbReference type="OrthoDB" id="128058at2759"/>
<reference evidence="2 3" key="1">
    <citation type="submission" date="2013-11" db="EMBL/GenBank/DDBJ databases">
        <title>The Genome Sequence of Phytophthora parasitica CJ01A1.</title>
        <authorList>
            <consortium name="The Broad Institute Genomics Platform"/>
            <person name="Russ C."/>
            <person name="Tyler B."/>
            <person name="Panabieres F."/>
            <person name="Shan W."/>
            <person name="Tripathy S."/>
            <person name="Grunwald N."/>
            <person name="Machado M."/>
            <person name="Johnson C.S."/>
            <person name="Walker B."/>
            <person name="Young S.K."/>
            <person name="Zeng Q."/>
            <person name="Gargeya S."/>
            <person name="Fitzgerald M."/>
            <person name="Haas B."/>
            <person name="Abouelleil A."/>
            <person name="Allen A.W."/>
            <person name="Alvarado L."/>
            <person name="Arachchi H.M."/>
            <person name="Berlin A.M."/>
            <person name="Chapman S.B."/>
            <person name="Gainer-Dewar J."/>
            <person name="Goldberg J."/>
            <person name="Griggs A."/>
            <person name="Gujja S."/>
            <person name="Hansen M."/>
            <person name="Howarth C."/>
            <person name="Imamovic A."/>
            <person name="Ireland A."/>
            <person name="Larimer J."/>
            <person name="McCowan C."/>
            <person name="Murphy C."/>
            <person name="Pearson M."/>
            <person name="Poon T.W."/>
            <person name="Priest M."/>
            <person name="Roberts A."/>
            <person name="Saif S."/>
            <person name="Shea T."/>
            <person name="Sisk P."/>
            <person name="Sykes S."/>
            <person name="Wortman J."/>
            <person name="Nusbaum C."/>
            <person name="Birren B."/>
        </authorList>
    </citation>
    <scope>NUCLEOTIDE SEQUENCE [LARGE SCALE GENOMIC DNA]</scope>
    <source>
        <strain evidence="2 3">CJ01A1</strain>
    </source>
</reference>
<feature type="non-terminal residue" evidence="2">
    <location>
        <position position="533"/>
    </location>
</feature>
<feature type="compositionally biased region" description="Basic and acidic residues" evidence="1">
    <location>
        <begin position="85"/>
        <end position="102"/>
    </location>
</feature>
<dbReference type="Proteomes" id="UP000018958">
    <property type="component" value="Unassembled WGS sequence"/>
</dbReference>
<feature type="region of interest" description="Disordered" evidence="1">
    <location>
        <begin position="1"/>
        <end position="142"/>
    </location>
</feature>
<feature type="region of interest" description="Disordered" evidence="1">
    <location>
        <begin position="248"/>
        <end position="282"/>
    </location>
</feature>
<evidence type="ECO:0000313" key="2">
    <source>
        <dbReference type="EMBL" id="ETP05184.1"/>
    </source>
</evidence>
<proteinExistence type="predicted"/>
<feature type="region of interest" description="Disordered" evidence="1">
    <location>
        <begin position="181"/>
        <end position="200"/>
    </location>
</feature>
<comment type="caution">
    <text evidence="2">The sequence shown here is derived from an EMBL/GenBank/DDBJ whole genome shotgun (WGS) entry which is preliminary data.</text>
</comment>
<sequence length="533" mass="58540">MVRVPGSSGDSGYHRESHEDEEVPIKLESGMEASSEAGSLTTLLNEEGPAELQSAGRSSADRNEEEVLLEEKPQLPPYASSGGTADHDVNRDPPSEEPKVKTEGTPPTNAPLMQKSLRKKKTKASRKKLKAPADSGSDSRDEIAVTWSDDQLEEAFNRNELQVFLVKNPVMKVLQLRIPGSQKGPVTPPPATTKNPGSWEDSKDLFHLDLEATQIMLSEIYEKLKVLVGEAETQTKVETKLKAALTQLPSSASPTGSSQHSHYASVTSTADSDTSEGMQLGPSGAAMLQTRSQRVPNAMPRADAPVAASRLNEHTHRLQTFFNSAMERFLKEQRAAQGTPSVPLMRRTEPQNVDMASMESEHGEYDQDDLDLSVSREAIAVTAATTTGLPAIAPCICLSAMSESKELSGKDDDEDRARAWISKVKSAFVRDQARRTTRGDWKDLLRELQVQLCGHGVSVARQYYHARKRADDTPLEYLHRLNVAGLRAKLRVKSGPSDVSPEHAEHFIETLDYRDLAEQLAWMRISDAGALEE</sequence>
<organism evidence="2 3">
    <name type="scientific">Phytophthora nicotianae CJ01A1</name>
    <dbReference type="NCBI Taxonomy" id="1317063"/>
    <lineage>
        <taxon>Eukaryota</taxon>
        <taxon>Sar</taxon>
        <taxon>Stramenopiles</taxon>
        <taxon>Oomycota</taxon>
        <taxon>Peronosporomycetes</taxon>
        <taxon>Peronosporales</taxon>
        <taxon>Peronosporaceae</taxon>
        <taxon>Phytophthora</taxon>
    </lineage>
</organism>
<dbReference type="EMBL" id="ANIX01003604">
    <property type="protein sequence ID" value="ETP05184.1"/>
    <property type="molecule type" value="Genomic_DNA"/>
</dbReference>
<evidence type="ECO:0000256" key="1">
    <source>
        <dbReference type="SAM" id="MobiDB-lite"/>
    </source>
</evidence>
<feature type="compositionally biased region" description="Basic residues" evidence="1">
    <location>
        <begin position="116"/>
        <end position="130"/>
    </location>
</feature>
<gene>
    <name evidence="2" type="ORF">F441_18166</name>
</gene>
<feature type="compositionally biased region" description="Low complexity" evidence="1">
    <location>
        <begin position="28"/>
        <end position="39"/>
    </location>
</feature>
<evidence type="ECO:0000313" key="3">
    <source>
        <dbReference type="Proteomes" id="UP000018958"/>
    </source>
</evidence>
<protein>
    <recommendedName>
        <fullName evidence="4">Retrotransposon gag domain-containing protein</fullName>
    </recommendedName>
</protein>
<feature type="compositionally biased region" description="Polar residues" evidence="1">
    <location>
        <begin position="248"/>
        <end position="262"/>
    </location>
</feature>
<evidence type="ECO:0008006" key="4">
    <source>
        <dbReference type="Google" id="ProtNLM"/>
    </source>
</evidence>
<accession>W2W6H1</accession>
<name>W2W6H1_PHYNI</name>